<dbReference type="Gene3D" id="3.20.10.10">
    <property type="entry name" value="D-amino Acid Aminotransferase, subunit A, domain 2"/>
    <property type="match status" value="1"/>
</dbReference>
<dbReference type="SUPFAM" id="SSF56752">
    <property type="entry name" value="D-aminoacid aminotransferase-like PLP-dependent enzymes"/>
    <property type="match status" value="1"/>
</dbReference>
<dbReference type="InterPro" id="IPR043132">
    <property type="entry name" value="BCAT-like_C"/>
</dbReference>
<dbReference type="InterPro" id="IPR001544">
    <property type="entry name" value="Aminotrans_IV"/>
</dbReference>
<dbReference type="Pfam" id="PF01063">
    <property type="entry name" value="Aminotran_4"/>
    <property type="match status" value="1"/>
</dbReference>
<comment type="cofactor">
    <cofactor evidence="1 15">
        <name>pyridoxal 5'-phosphate</name>
        <dbReference type="ChEBI" id="CHEBI:597326"/>
    </cofactor>
</comment>
<keyword evidence="9 15" id="KW-0663">Pyridoxal phosphate</keyword>
<dbReference type="GO" id="GO:0005829">
    <property type="term" value="C:cytosol"/>
    <property type="evidence" value="ECO:0007669"/>
    <property type="project" value="TreeGrafter"/>
</dbReference>
<dbReference type="PANTHER" id="PTHR42743">
    <property type="entry name" value="AMINO-ACID AMINOTRANSFERASE"/>
    <property type="match status" value="1"/>
</dbReference>
<evidence type="ECO:0000256" key="6">
    <source>
        <dbReference type="ARBA" id="ARBA00009320"/>
    </source>
</evidence>
<dbReference type="InterPro" id="IPR036038">
    <property type="entry name" value="Aminotransferase-like"/>
</dbReference>
<evidence type="ECO:0000256" key="9">
    <source>
        <dbReference type="ARBA" id="ARBA00022898"/>
    </source>
</evidence>
<dbReference type="GO" id="GO:0008696">
    <property type="term" value="F:4-amino-4-deoxychorismate lyase activity"/>
    <property type="evidence" value="ECO:0007669"/>
    <property type="project" value="TreeGrafter"/>
</dbReference>
<sequence>MQVWMNGSFRDLDEASIPVTDRGFLLGDGFFETMRAHEGKIAWIDAHMERLDYHAEQIEFPVDLLPATDEVANVVSTLFEQIHRKDAVVRLTVSRGSGERGLLPPADPDPTILITVSPFEPVEPAVGMKLFTSQKVRRNAHSVAGGIKSINYLDNIAAKQEAQSYGGDDALILSSDGNVAETTVANIFGIKGETLWTPDEDTGILCGLARDFILEWAEETGLEVEFEAKTPDMLKEFDAIFTANALQGLRVVDMVDGLVIGVPAMTFFAELAQTVETSLCESIVL</sequence>
<dbReference type="GO" id="GO:0004084">
    <property type="term" value="F:branched-chain-amino-acid transaminase activity"/>
    <property type="evidence" value="ECO:0007669"/>
    <property type="project" value="UniProtKB-EC"/>
</dbReference>
<comment type="pathway">
    <text evidence="5">Amino-acid biosynthesis; L-leucine biosynthesis; L-leucine from 3-methyl-2-oxobutanoate: step 4/4.</text>
</comment>
<proteinExistence type="inferred from homology"/>
<evidence type="ECO:0000256" key="4">
    <source>
        <dbReference type="ARBA" id="ARBA00004931"/>
    </source>
</evidence>
<comment type="pathway">
    <text evidence="4">Amino-acid biosynthesis; L-valine biosynthesis; L-valine from pyruvate: step 4/4.</text>
</comment>
<dbReference type="PANTHER" id="PTHR42743:SF2">
    <property type="entry name" value="AMINODEOXYCHORISMATE LYASE"/>
    <property type="match status" value="1"/>
</dbReference>
<dbReference type="InterPro" id="IPR043131">
    <property type="entry name" value="BCAT-like_N"/>
</dbReference>
<protein>
    <recommendedName>
        <fullName evidence="8">Probable branched-chain-amino-acid aminotransferase</fullName>
        <ecNumber evidence="7">2.6.1.42</ecNumber>
    </recommendedName>
</protein>
<evidence type="ECO:0000256" key="2">
    <source>
        <dbReference type="ARBA" id="ARBA00003109"/>
    </source>
</evidence>
<comment type="caution">
    <text evidence="16">The sequence shown here is derived from an EMBL/GenBank/DDBJ whole genome shotgun (WGS) entry which is preliminary data.</text>
</comment>
<keyword evidence="16" id="KW-0032">Aminotransferase</keyword>
<name>A0A8I1SJS3_9PROT</name>
<dbReference type="Gene3D" id="3.30.470.10">
    <property type="match status" value="1"/>
</dbReference>
<evidence type="ECO:0000256" key="13">
    <source>
        <dbReference type="ARBA" id="ARBA00049229"/>
    </source>
</evidence>
<evidence type="ECO:0000313" key="17">
    <source>
        <dbReference type="Proteomes" id="UP000664405"/>
    </source>
</evidence>
<evidence type="ECO:0000256" key="11">
    <source>
        <dbReference type="ARBA" id="ARBA00048212"/>
    </source>
</evidence>
<evidence type="ECO:0000256" key="7">
    <source>
        <dbReference type="ARBA" id="ARBA00013053"/>
    </source>
</evidence>
<evidence type="ECO:0000256" key="10">
    <source>
        <dbReference type="ARBA" id="ARBA00023304"/>
    </source>
</evidence>
<accession>A0A8I1SJS3</accession>
<comment type="pathway">
    <text evidence="3">Amino-acid biosynthesis; L-isoleucine biosynthesis; L-isoleucine from 2-oxobutanoate: step 4/4.</text>
</comment>
<dbReference type="PROSITE" id="PS00770">
    <property type="entry name" value="AA_TRANSFER_CLASS_4"/>
    <property type="match status" value="1"/>
</dbReference>
<evidence type="ECO:0000256" key="5">
    <source>
        <dbReference type="ARBA" id="ARBA00005072"/>
    </source>
</evidence>
<evidence type="ECO:0000256" key="12">
    <source>
        <dbReference type="ARBA" id="ARBA00048798"/>
    </source>
</evidence>
<dbReference type="GO" id="GO:0009082">
    <property type="term" value="P:branched-chain amino acid biosynthetic process"/>
    <property type="evidence" value="ECO:0007669"/>
    <property type="project" value="UniProtKB-KW"/>
</dbReference>
<keyword evidence="10" id="KW-0028">Amino-acid biosynthesis</keyword>
<gene>
    <name evidence="16" type="ORF">JF547_12165</name>
</gene>
<comment type="catalytic activity">
    <reaction evidence="11">
        <text>L-valine + 2-oxoglutarate = 3-methyl-2-oxobutanoate + L-glutamate</text>
        <dbReference type="Rhea" id="RHEA:24813"/>
        <dbReference type="ChEBI" id="CHEBI:11851"/>
        <dbReference type="ChEBI" id="CHEBI:16810"/>
        <dbReference type="ChEBI" id="CHEBI:29985"/>
        <dbReference type="ChEBI" id="CHEBI:57762"/>
        <dbReference type="EC" id="2.6.1.42"/>
    </reaction>
</comment>
<evidence type="ECO:0000256" key="3">
    <source>
        <dbReference type="ARBA" id="ARBA00004824"/>
    </source>
</evidence>
<dbReference type="GO" id="GO:0008153">
    <property type="term" value="P:4-aminobenzoate biosynthetic process"/>
    <property type="evidence" value="ECO:0007669"/>
    <property type="project" value="TreeGrafter"/>
</dbReference>
<evidence type="ECO:0000256" key="8">
    <source>
        <dbReference type="ARBA" id="ARBA00014472"/>
    </source>
</evidence>
<evidence type="ECO:0000256" key="14">
    <source>
        <dbReference type="RuleBase" id="RU004106"/>
    </source>
</evidence>
<comment type="catalytic activity">
    <reaction evidence="13">
        <text>L-leucine + 2-oxoglutarate = 4-methyl-2-oxopentanoate + L-glutamate</text>
        <dbReference type="Rhea" id="RHEA:18321"/>
        <dbReference type="ChEBI" id="CHEBI:16810"/>
        <dbReference type="ChEBI" id="CHEBI:17865"/>
        <dbReference type="ChEBI" id="CHEBI:29985"/>
        <dbReference type="ChEBI" id="CHEBI:57427"/>
        <dbReference type="EC" id="2.6.1.42"/>
    </reaction>
</comment>
<evidence type="ECO:0000313" key="16">
    <source>
        <dbReference type="EMBL" id="MBN8197214.1"/>
    </source>
</evidence>
<dbReference type="InterPro" id="IPR018300">
    <property type="entry name" value="Aminotrans_IV_CS"/>
</dbReference>
<dbReference type="EMBL" id="JAEKJW010000002">
    <property type="protein sequence ID" value="MBN8197214.1"/>
    <property type="molecule type" value="Genomic_DNA"/>
</dbReference>
<keyword evidence="16" id="KW-0808">Transferase</keyword>
<dbReference type="AlphaFoldDB" id="A0A8I1SJS3"/>
<comment type="catalytic activity">
    <reaction evidence="12">
        <text>L-isoleucine + 2-oxoglutarate = (S)-3-methyl-2-oxopentanoate + L-glutamate</text>
        <dbReference type="Rhea" id="RHEA:24801"/>
        <dbReference type="ChEBI" id="CHEBI:16810"/>
        <dbReference type="ChEBI" id="CHEBI:29985"/>
        <dbReference type="ChEBI" id="CHEBI:35146"/>
        <dbReference type="ChEBI" id="CHEBI:58045"/>
        <dbReference type="EC" id="2.6.1.42"/>
    </reaction>
</comment>
<dbReference type="EC" id="2.6.1.42" evidence="7"/>
<dbReference type="Proteomes" id="UP000664405">
    <property type="component" value="Unassembled WGS sequence"/>
</dbReference>
<reference evidence="16" key="1">
    <citation type="submission" date="2020-12" db="EMBL/GenBank/DDBJ databases">
        <title>Oil enriched cultivation method for isolating marine PHA-producing bacteria.</title>
        <authorList>
            <person name="Zheng W."/>
            <person name="Yu S."/>
            <person name="Huang Y."/>
        </authorList>
    </citation>
    <scope>NUCLEOTIDE SEQUENCE</scope>
    <source>
        <strain evidence="16">SY-2-3</strain>
    </source>
</reference>
<evidence type="ECO:0000256" key="15">
    <source>
        <dbReference type="RuleBase" id="RU004516"/>
    </source>
</evidence>
<dbReference type="FunFam" id="3.20.10.10:FF:000002">
    <property type="entry name" value="D-alanine aminotransferase"/>
    <property type="match status" value="1"/>
</dbReference>
<comment type="function">
    <text evidence="2">Acts on leucine, isoleucine and valine.</text>
</comment>
<comment type="similarity">
    <text evidence="6 14">Belongs to the class-IV pyridoxal-phosphate-dependent aminotransferase family.</text>
</comment>
<dbReference type="InterPro" id="IPR050571">
    <property type="entry name" value="Class-IV_PLP-Dep_Aminotrnsfr"/>
</dbReference>
<evidence type="ECO:0000256" key="1">
    <source>
        <dbReference type="ARBA" id="ARBA00001933"/>
    </source>
</evidence>
<keyword evidence="10" id="KW-0100">Branched-chain amino acid biosynthesis</keyword>
<organism evidence="16 17">
    <name type="scientific">Thalassospira povalilytica</name>
    <dbReference type="NCBI Taxonomy" id="732237"/>
    <lineage>
        <taxon>Bacteria</taxon>
        <taxon>Pseudomonadati</taxon>
        <taxon>Pseudomonadota</taxon>
        <taxon>Alphaproteobacteria</taxon>
        <taxon>Rhodospirillales</taxon>
        <taxon>Thalassospiraceae</taxon>
        <taxon>Thalassospira</taxon>
    </lineage>
</organism>